<evidence type="ECO:0000256" key="1">
    <source>
        <dbReference type="SAM" id="MobiDB-lite"/>
    </source>
</evidence>
<reference evidence="3" key="2">
    <citation type="journal article" date="2021" name="PeerJ">
        <title>Extensive microbial diversity within the chicken gut microbiome revealed by metagenomics and culture.</title>
        <authorList>
            <person name="Gilroy R."/>
            <person name="Ravi A."/>
            <person name="Getino M."/>
            <person name="Pursley I."/>
            <person name="Horton D.L."/>
            <person name="Alikhan N.F."/>
            <person name="Baker D."/>
            <person name="Gharbi K."/>
            <person name="Hall N."/>
            <person name="Watson M."/>
            <person name="Adriaenssens E.M."/>
            <person name="Foster-Nyarko E."/>
            <person name="Jarju S."/>
            <person name="Secka A."/>
            <person name="Antonio M."/>
            <person name="Oren A."/>
            <person name="Chaudhuri R.R."/>
            <person name="La Ragione R."/>
            <person name="Hildebrand F."/>
            <person name="Pallen M.J."/>
        </authorList>
    </citation>
    <scope>NUCLEOTIDE SEQUENCE</scope>
    <source>
        <strain evidence="3">ChiBcec2-4451</strain>
    </source>
</reference>
<dbReference type="AlphaFoldDB" id="A0A9D1NS72"/>
<evidence type="ECO:0000256" key="2">
    <source>
        <dbReference type="SAM" id="Phobius"/>
    </source>
</evidence>
<evidence type="ECO:0000313" key="4">
    <source>
        <dbReference type="Proteomes" id="UP000886723"/>
    </source>
</evidence>
<accession>A0A9D1NS72</accession>
<evidence type="ECO:0000313" key="3">
    <source>
        <dbReference type="EMBL" id="HIV11989.1"/>
    </source>
</evidence>
<comment type="caution">
    <text evidence="3">The sequence shown here is derived from an EMBL/GenBank/DDBJ whole genome shotgun (WGS) entry which is preliminary data.</text>
</comment>
<keyword evidence="2" id="KW-1133">Transmembrane helix</keyword>
<protein>
    <submittedName>
        <fullName evidence="3">Uncharacterized protein</fullName>
    </submittedName>
</protein>
<organism evidence="3 4">
    <name type="scientific">Candidatus Pullilachnospira stercoravium</name>
    <dbReference type="NCBI Taxonomy" id="2840913"/>
    <lineage>
        <taxon>Bacteria</taxon>
        <taxon>Bacillati</taxon>
        <taxon>Bacillota</taxon>
        <taxon>Clostridia</taxon>
        <taxon>Lachnospirales</taxon>
        <taxon>Lachnospiraceae</taxon>
        <taxon>Lachnospiraceae incertae sedis</taxon>
        <taxon>Candidatus Pullilachnospira</taxon>
    </lineage>
</organism>
<sequence>MQQIQQKIELFHNLYLVCLILCLVCLALSIFFFFKFDIRNIFNIRTGRSVKKTVKQMEELNARTGQLRRPELQGTSGSISRRLSGRVRKVAMNDLIENPASMSGQTGPATPVSLASKEESGASETELLQPEYGGYDIRRAQEDVDTGHGPFRLEYGVMLVHTEERI</sequence>
<keyword evidence="2" id="KW-0812">Transmembrane</keyword>
<gene>
    <name evidence="3" type="ORF">IAA63_02465</name>
</gene>
<feature type="transmembrane region" description="Helical" evidence="2">
    <location>
        <begin position="12"/>
        <end position="34"/>
    </location>
</feature>
<reference evidence="3" key="1">
    <citation type="submission" date="2020-10" db="EMBL/GenBank/DDBJ databases">
        <authorList>
            <person name="Gilroy R."/>
        </authorList>
    </citation>
    <scope>NUCLEOTIDE SEQUENCE</scope>
    <source>
        <strain evidence="3">ChiBcec2-4451</strain>
    </source>
</reference>
<keyword evidence="2" id="KW-0472">Membrane</keyword>
<feature type="region of interest" description="Disordered" evidence="1">
    <location>
        <begin position="98"/>
        <end position="134"/>
    </location>
</feature>
<name>A0A9D1NS72_9FIRM</name>
<proteinExistence type="predicted"/>
<dbReference type="Proteomes" id="UP000886723">
    <property type="component" value="Unassembled WGS sequence"/>
</dbReference>
<dbReference type="EMBL" id="DVON01000043">
    <property type="protein sequence ID" value="HIV11989.1"/>
    <property type="molecule type" value="Genomic_DNA"/>
</dbReference>